<keyword evidence="8" id="KW-0663">Pyridoxal phosphate</keyword>
<dbReference type="FunFam" id="3.40.640.10:FF:000010">
    <property type="entry name" value="Phosphoserine aminotransferase"/>
    <property type="match status" value="1"/>
</dbReference>
<dbReference type="Pfam" id="PF00266">
    <property type="entry name" value="Aminotran_5"/>
    <property type="match status" value="1"/>
</dbReference>
<evidence type="ECO:0000256" key="3">
    <source>
        <dbReference type="ARBA" id="ARBA00006904"/>
    </source>
</evidence>
<accession>A0AAF0DWM2</accession>
<evidence type="ECO:0000256" key="6">
    <source>
        <dbReference type="ARBA" id="ARBA00022605"/>
    </source>
</evidence>
<gene>
    <name evidence="12" type="primary">SER1</name>
    <name evidence="12" type="ORF">MOBT1_000166</name>
</gene>
<sequence>MTGSDVRDKTINLGAGPSSLPTSVLLEASQGIIDYEGTGMGLTELSHRSSTFQQLLQEAESNVRKLLDVPDEYAVLFLQGGGTEQFSATLLNMLAAHAARNPTYQGTPPVDYVVSGAWSNKAFKEAQRLSSRVNLAADLRASVSDEHKKVLRPEEWSLSSVDEAPAMLHYCDNETIGGFELPQDFISRLPQAYRERVPIVADCSSNILSRRLDVRAHAAIYFGAQKNIGPSGLTMVIVRRDLVVDPDAVRREYTPIIPTTLVYKNAVDNGSLYNTPPMFPIYVSALVFRELLKQGGVDGAQERAKTRSKTVYDALLAEPKLYRPVVQHPEFRSQMNITFRIMDPKTQEPSPDLEAKFVAFCSEHRIVNVKGHRSVGGLRASFYNSISQEHAQAFAEVLAQFAKQTM</sequence>
<dbReference type="PANTHER" id="PTHR43247">
    <property type="entry name" value="PHOSPHOSERINE AMINOTRANSFERASE"/>
    <property type="match status" value="1"/>
</dbReference>
<evidence type="ECO:0000313" key="12">
    <source>
        <dbReference type="EMBL" id="WFD01501.1"/>
    </source>
</evidence>
<dbReference type="GO" id="GO:0030170">
    <property type="term" value="F:pyridoxal phosphate binding"/>
    <property type="evidence" value="ECO:0007669"/>
    <property type="project" value="TreeGrafter"/>
</dbReference>
<evidence type="ECO:0000256" key="7">
    <source>
        <dbReference type="ARBA" id="ARBA00022679"/>
    </source>
</evidence>
<dbReference type="InterPro" id="IPR000192">
    <property type="entry name" value="Aminotrans_V_dom"/>
</dbReference>
<dbReference type="Proteomes" id="UP001214603">
    <property type="component" value="Chromosome 1"/>
</dbReference>
<evidence type="ECO:0000256" key="9">
    <source>
        <dbReference type="ARBA" id="ARBA00023299"/>
    </source>
</evidence>
<dbReference type="GO" id="GO:0006564">
    <property type="term" value="P:L-serine biosynthetic process"/>
    <property type="evidence" value="ECO:0007669"/>
    <property type="project" value="UniProtKB-KW"/>
</dbReference>
<comment type="catalytic activity">
    <reaction evidence="10">
        <text>O-phospho-L-serine + 2-oxoglutarate = 3-phosphooxypyruvate + L-glutamate</text>
        <dbReference type="Rhea" id="RHEA:14329"/>
        <dbReference type="ChEBI" id="CHEBI:16810"/>
        <dbReference type="ChEBI" id="CHEBI:18110"/>
        <dbReference type="ChEBI" id="CHEBI:29985"/>
        <dbReference type="ChEBI" id="CHEBI:57524"/>
        <dbReference type="EC" id="2.6.1.52"/>
    </reaction>
</comment>
<evidence type="ECO:0000256" key="2">
    <source>
        <dbReference type="ARBA" id="ARBA00005099"/>
    </source>
</evidence>
<comment type="cofactor">
    <cofactor evidence="1">
        <name>pyridoxal 5'-phosphate</name>
        <dbReference type="ChEBI" id="CHEBI:597326"/>
    </cofactor>
</comment>
<evidence type="ECO:0000313" key="13">
    <source>
        <dbReference type="Proteomes" id="UP001214603"/>
    </source>
</evidence>
<reference evidence="12" key="1">
    <citation type="submission" date="2023-03" db="EMBL/GenBank/DDBJ databases">
        <title>Mating type loci evolution in Malassezia.</title>
        <authorList>
            <person name="Coelho M.A."/>
        </authorList>
    </citation>
    <scope>NUCLEOTIDE SEQUENCE</scope>
    <source>
        <strain evidence="12">CBS 7876</strain>
    </source>
</reference>
<dbReference type="PANTHER" id="PTHR43247:SF1">
    <property type="entry name" value="PHOSPHOSERINE AMINOTRANSFERASE"/>
    <property type="match status" value="1"/>
</dbReference>
<dbReference type="InterPro" id="IPR015421">
    <property type="entry name" value="PyrdxlP-dep_Trfase_major"/>
</dbReference>
<feature type="domain" description="Aminotransferase class V" evidence="11">
    <location>
        <begin position="12"/>
        <end position="394"/>
    </location>
</feature>
<keyword evidence="7 12" id="KW-0808">Transferase</keyword>
<proteinExistence type="inferred from homology"/>
<evidence type="ECO:0000256" key="8">
    <source>
        <dbReference type="ARBA" id="ARBA00022898"/>
    </source>
</evidence>
<dbReference type="NCBIfam" id="NF003764">
    <property type="entry name" value="PRK05355.1"/>
    <property type="match status" value="1"/>
</dbReference>
<dbReference type="PIRSF" id="PIRSF000525">
    <property type="entry name" value="SerC"/>
    <property type="match status" value="1"/>
</dbReference>
<evidence type="ECO:0000256" key="4">
    <source>
        <dbReference type="ARBA" id="ARBA00013030"/>
    </source>
</evidence>
<evidence type="ECO:0000256" key="1">
    <source>
        <dbReference type="ARBA" id="ARBA00001933"/>
    </source>
</evidence>
<keyword evidence="9" id="KW-0718">Serine biosynthesis</keyword>
<dbReference type="InterPro" id="IPR015424">
    <property type="entry name" value="PyrdxlP-dep_Trfase"/>
</dbReference>
<dbReference type="EC" id="2.6.1.52" evidence="4"/>
<protein>
    <recommendedName>
        <fullName evidence="4">phosphoserine transaminase</fullName>
        <ecNumber evidence="4">2.6.1.52</ecNumber>
    </recommendedName>
</protein>
<dbReference type="SUPFAM" id="SSF53383">
    <property type="entry name" value="PLP-dependent transferases"/>
    <property type="match status" value="1"/>
</dbReference>
<dbReference type="Gene3D" id="3.90.1150.10">
    <property type="entry name" value="Aspartate Aminotransferase, domain 1"/>
    <property type="match status" value="1"/>
</dbReference>
<evidence type="ECO:0000256" key="10">
    <source>
        <dbReference type="ARBA" id="ARBA00049007"/>
    </source>
</evidence>
<evidence type="ECO:0000259" key="11">
    <source>
        <dbReference type="Pfam" id="PF00266"/>
    </source>
</evidence>
<evidence type="ECO:0000256" key="5">
    <source>
        <dbReference type="ARBA" id="ARBA00022576"/>
    </source>
</evidence>
<dbReference type="InterPro" id="IPR015422">
    <property type="entry name" value="PyrdxlP-dep_Trfase_small"/>
</dbReference>
<dbReference type="EMBL" id="CP119934">
    <property type="protein sequence ID" value="WFD01501.1"/>
    <property type="molecule type" value="Genomic_DNA"/>
</dbReference>
<dbReference type="AlphaFoldDB" id="A0AAF0DWM2"/>
<dbReference type="Gene3D" id="3.40.640.10">
    <property type="entry name" value="Type I PLP-dependent aspartate aminotransferase-like (Major domain)"/>
    <property type="match status" value="1"/>
</dbReference>
<dbReference type="InterPro" id="IPR022278">
    <property type="entry name" value="Pser_aminoTfrase"/>
</dbReference>
<keyword evidence="13" id="KW-1185">Reference proteome</keyword>
<dbReference type="GO" id="GO:0005737">
    <property type="term" value="C:cytoplasm"/>
    <property type="evidence" value="ECO:0007669"/>
    <property type="project" value="TreeGrafter"/>
</dbReference>
<dbReference type="GO" id="GO:0004648">
    <property type="term" value="F:O-phospho-L-serine:2-oxoglutarate aminotransferase activity"/>
    <property type="evidence" value="ECO:0007669"/>
    <property type="project" value="UniProtKB-EC"/>
</dbReference>
<keyword evidence="6" id="KW-0028">Amino-acid biosynthesis</keyword>
<dbReference type="HAMAP" id="MF_00160">
    <property type="entry name" value="SerC_aminotrans_5"/>
    <property type="match status" value="1"/>
</dbReference>
<comment type="similarity">
    <text evidence="3">Belongs to the class-V pyridoxal-phosphate-dependent aminotransferase family. SerC subfamily.</text>
</comment>
<name>A0AAF0DWM2_9BASI</name>
<organism evidence="12 13">
    <name type="scientific">Malassezia obtusa</name>
    <dbReference type="NCBI Taxonomy" id="76774"/>
    <lineage>
        <taxon>Eukaryota</taxon>
        <taxon>Fungi</taxon>
        <taxon>Dikarya</taxon>
        <taxon>Basidiomycota</taxon>
        <taxon>Ustilaginomycotina</taxon>
        <taxon>Malasseziomycetes</taxon>
        <taxon>Malasseziales</taxon>
        <taxon>Malasseziaceae</taxon>
        <taxon>Malassezia</taxon>
    </lineage>
</organism>
<keyword evidence="5 12" id="KW-0032">Aminotransferase</keyword>
<comment type="pathway">
    <text evidence="2">Amino-acid biosynthesis; L-serine biosynthesis; L-serine from 3-phospho-D-glycerate: step 2/3.</text>
</comment>